<comment type="caution">
    <text evidence="2">The sequence shown here is derived from an EMBL/GenBank/DDBJ whole genome shotgun (WGS) entry which is preliminary data.</text>
</comment>
<gene>
    <name evidence="2" type="ORF">GGR23_001979</name>
</gene>
<keyword evidence="1" id="KW-1133">Transmembrane helix</keyword>
<keyword evidence="1" id="KW-0472">Membrane</keyword>
<evidence type="ECO:0000313" key="2">
    <source>
        <dbReference type="EMBL" id="MBB4064792.1"/>
    </source>
</evidence>
<dbReference type="Proteomes" id="UP000528286">
    <property type="component" value="Unassembled WGS sequence"/>
</dbReference>
<keyword evidence="1" id="KW-0812">Transmembrane</keyword>
<dbReference type="EMBL" id="JACIEZ010000003">
    <property type="protein sequence ID" value="MBB4064792.1"/>
    <property type="molecule type" value="Genomic_DNA"/>
</dbReference>
<organism evidence="2 3">
    <name type="scientific">Gellertiella hungarica</name>
    <dbReference type="NCBI Taxonomy" id="1572859"/>
    <lineage>
        <taxon>Bacteria</taxon>
        <taxon>Pseudomonadati</taxon>
        <taxon>Pseudomonadota</taxon>
        <taxon>Alphaproteobacteria</taxon>
        <taxon>Hyphomicrobiales</taxon>
        <taxon>Rhizobiaceae</taxon>
        <taxon>Gellertiella</taxon>
    </lineage>
</organism>
<proteinExistence type="predicted"/>
<protein>
    <submittedName>
        <fullName evidence="2">Uncharacterized protein</fullName>
    </submittedName>
</protein>
<evidence type="ECO:0000313" key="3">
    <source>
        <dbReference type="Proteomes" id="UP000528286"/>
    </source>
</evidence>
<reference evidence="2 3" key="1">
    <citation type="submission" date="2020-08" db="EMBL/GenBank/DDBJ databases">
        <title>Genomic Encyclopedia of Type Strains, Phase IV (KMG-IV): sequencing the most valuable type-strain genomes for metagenomic binning, comparative biology and taxonomic classification.</title>
        <authorList>
            <person name="Goeker M."/>
        </authorList>
    </citation>
    <scope>NUCLEOTIDE SEQUENCE [LARGE SCALE GENOMIC DNA]</scope>
    <source>
        <strain evidence="2 3">DSM 29853</strain>
    </source>
</reference>
<keyword evidence="3" id="KW-1185">Reference proteome</keyword>
<sequence>MEISQLYLSSPDWIKALIVILPHATLYGLARLVLHRERSVRQSLSIPASAPLPIFTPPPVQRDFLDIDTTMSGR</sequence>
<dbReference type="RefSeq" id="WP_183366096.1">
    <property type="nucleotide sequence ID" value="NZ_JACIEZ010000003.1"/>
</dbReference>
<feature type="transmembrane region" description="Helical" evidence="1">
    <location>
        <begin position="13"/>
        <end position="34"/>
    </location>
</feature>
<dbReference type="AlphaFoldDB" id="A0A7W6NKZ0"/>
<name>A0A7W6NKZ0_9HYPH</name>
<accession>A0A7W6NKZ0</accession>
<evidence type="ECO:0000256" key="1">
    <source>
        <dbReference type="SAM" id="Phobius"/>
    </source>
</evidence>